<proteinExistence type="predicted"/>
<dbReference type="AlphaFoldDB" id="A0A4Z2F043"/>
<reference evidence="2 3" key="1">
    <citation type="submission" date="2019-03" db="EMBL/GenBank/DDBJ databases">
        <title>First draft genome of Liparis tanakae, snailfish: a comprehensive survey of snailfish specific genes.</title>
        <authorList>
            <person name="Kim W."/>
            <person name="Song I."/>
            <person name="Jeong J.-H."/>
            <person name="Kim D."/>
            <person name="Kim S."/>
            <person name="Ryu S."/>
            <person name="Song J.Y."/>
            <person name="Lee S.K."/>
        </authorList>
    </citation>
    <scope>NUCLEOTIDE SEQUENCE [LARGE SCALE GENOMIC DNA]</scope>
    <source>
        <tissue evidence="2">Muscle</tissue>
    </source>
</reference>
<feature type="region of interest" description="Disordered" evidence="1">
    <location>
        <begin position="140"/>
        <end position="166"/>
    </location>
</feature>
<comment type="caution">
    <text evidence="2">The sequence shown here is derived from an EMBL/GenBank/DDBJ whole genome shotgun (WGS) entry which is preliminary data.</text>
</comment>
<gene>
    <name evidence="2" type="ORF">EYF80_055695</name>
</gene>
<dbReference type="Proteomes" id="UP000314294">
    <property type="component" value="Unassembled WGS sequence"/>
</dbReference>
<organism evidence="2 3">
    <name type="scientific">Liparis tanakae</name>
    <name type="common">Tanaka's snailfish</name>
    <dbReference type="NCBI Taxonomy" id="230148"/>
    <lineage>
        <taxon>Eukaryota</taxon>
        <taxon>Metazoa</taxon>
        <taxon>Chordata</taxon>
        <taxon>Craniata</taxon>
        <taxon>Vertebrata</taxon>
        <taxon>Euteleostomi</taxon>
        <taxon>Actinopterygii</taxon>
        <taxon>Neopterygii</taxon>
        <taxon>Teleostei</taxon>
        <taxon>Neoteleostei</taxon>
        <taxon>Acanthomorphata</taxon>
        <taxon>Eupercaria</taxon>
        <taxon>Perciformes</taxon>
        <taxon>Cottioidei</taxon>
        <taxon>Cottales</taxon>
        <taxon>Liparidae</taxon>
        <taxon>Liparis</taxon>
    </lineage>
</organism>
<feature type="region of interest" description="Disordered" evidence="1">
    <location>
        <begin position="22"/>
        <end position="44"/>
    </location>
</feature>
<keyword evidence="3" id="KW-1185">Reference proteome</keyword>
<name>A0A4Z2F043_9TELE</name>
<accession>A0A4Z2F043</accession>
<dbReference type="EMBL" id="SRLO01002033">
    <property type="protein sequence ID" value="TNN34141.1"/>
    <property type="molecule type" value="Genomic_DNA"/>
</dbReference>
<sequence length="166" mass="17375">MPVSPPHSADSSHIVFELKPTGQIRSDHGSRPPDAAYNRGGASGTRLALSGSPASRFNTHSLSSAAFHMYSSVTREASGAEECRAPCRVNGNRLAQLRAHCSLPGALGGLDIFLVGGSSRRRPARGAAGSMFAFPPLSKATFTSGPEEEEGKRHLDVGGPRRAALL</sequence>
<evidence type="ECO:0000313" key="3">
    <source>
        <dbReference type="Proteomes" id="UP000314294"/>
    </source>
</evidence>
<protein>
    <submittedName>
        <fullName evidence="2">Uncharacterized protein</fullName>
    </submittedName>
</protein>
<evidence type="ECO:0000313" key="2">
    <source>
        <dbReference type="EMBL" id="TNN34141.1"/>
    </source>
</evidence>
<evidence type="ECO:0000256" key="1">
    <source>
        <dbReference type="SAM" id="MobiDB-lite"/>
    </source>
</evidence>